<evidence type="ECO:0000256" key="4">
    <source>
        <dbReference type="NCBIfam" id="TIGR03654"/>
    </source>
</evidence>
<dbReference type="Gene3D" id="3.90.930.12">
    <property type="entry name" value="Ribosomal protein L6, alpha-beta domain"/>
    <property type="match status" value="2"/>
</dbReference>
<comment type="similarity">
    <text evidence="5">Belongs to the universal ribosomal protein uL6 family.</text>
</comment>
<evidence type="ECO:0000259" key="7">
    <source>
        <dbReference type="Pfam" id="PF00347"/>
    </source>
</evidence>
<feature type="domain" description="Large ribosomal subunit protein uL6 alpha-beta" evidence="7">
    <location>
        <begin position="91"/>
        <end position="163"/>
    </location>
</feature>
<dbReference type="GO" id="GO:0019843">
    <property type="term" value="F:rRNA binding"/>
    <property type="evidence" value="ECO:0007669"/>
    <property type="project" value="UniProtKB-UniRule"/>
</dbReference>
<dbReference type="NCBIfam" id="TIGR03654">
    <property type="entry name" value="L6_bact"/>
    <property type="match status" value="1"/>
</dbReference>
<dbReference type="PROSITE" id="PS00525">
    <property type="entry name" value="RIBOSOMAL_L6_1"/>
    <property type="match status" value="1"/>
</dbReference>
<dbReference type="InterPro" id="IPR019906">
    <property type="entry name" value="Ribosomal_uL6_bac-type"/>
</dbReference>
<dbReference type="SUPFAM" id="SSF56053">
    <property type="entry name" value="Ribosomal protein L6"/>
    <property type="match status" value="2"/>
</dbReference>
<dbReference type="EMBL" id="MHSA01000001">
    <property type="protein sequence ID" value="OHA35160.1"/>
    <property type="molecule type" value="Genomic_DNA"/>
</dbReference>
<feature type="domain" description="Large ribosomal subunit protein uL6 alpha-beta" evidence="7">
    <location>
        <begin position="11"/>
        <end position="78"/>
    </location>
</feature>
<keyword evidence="6" id="KW-0699">rRNA-binding</keyword>
<dbReference type="GO" id="GO:0022625">
    <property type="term" value="C:cytosolic large ribosomal subunit"/>
    <property type="evidence" value="ECO:0007669"/>
    <property type="project" value="UniProtKB-UniRule"/>
</dbReference>
<dbReference type="GO" id="GO:0002181">
    <property type="term" value="P:cytoplasmic translation"/>
    <property type="evidence" value="ECO:0007669"/>
    <property type="project" value="TreeGrafter"/>
</dbReference>
<dbReference type="PRINTS" id="PR00059">
    <property type="entry name" value="RIBOSOMALL6"/>
</dbReference>
<accession>A0A1G2NGF5</accession>
<evidence type="ECO:0000256" key="6">
    <source>
        <dbReference type="RuleBase" id="RU003870"/>
    </source>
</evidence>
<evidence type="ECO:0000256" key="5">
    <source>
        <dbReference type="RuleBase" id="RU003869"/>
    </source>
</evidence>
<sequence length="177" mass="18983">MSRLAKKPIVIPEKTAVTVAGSFVTVKGASATLSRTFHPAVSIKNENNVISVALSGNSPKLKPLVGTTVAHIKNMIAGSNKPFEKNLVVEGIGFKADVKGSTLTLSLGFTHPVIVSIPQGLVVTAEKNVIKVVGPDIETVGQFAAFVRERRKPEPYKGKGIRYENEVIRRKQGKKTV</sequence>
<dbReference type="InterPro" id="IPR020040">
    <property type="entry name" value="Ribosomal_uL6_a/b-dom"/>
</dbReference>
<dbReference type="InterPro" id="IPR002358">
    <property type="entry name" value="Ribosomal_uL6_CS"/>
</dbReference>
<evidence type="ECO:0000256" key="3">
    <source>
        <dbReference type="ARBA" id="ARBA00035454"/>
    </source>
</evidence>
<name>A0A1G2NGF5_9BACT</name>
<keyword evidence="6" id="KW-0694">RNA-binding</keyword>
<dbReference type="PANTHER" id="PTHR11655">
    <property type="entry name" value="60S/50S RIBOSOMAL PROTEIN L6/L9"/>
    <property type="match status" value="1"/>
</dbReference>
<dbReference type="GO" id="GO:0003735">
    <property type="term" value="F:structural constituent of ribosome"/>
    <property type="evidence" value="ECO:0007669"/>
    <property type="project" value="UniProtKB-UniRule"/>
</dbReference>
<keyword evidence="1 5" id="KW-0689">Ribosomal protein</keyword>
<comment type="caution">
    <text evidence="8">The sequence shown here is derived from an EMBL/GenBank/DDBJ whole genome shotgun (WGS) entry which is preliminary data.</text>
</comment>
<dbReference type="InterPro" id="IPR000702">
    <property type="entry name" value="Ribosomal_uL6-like"/>
</dbReference>
<dbReference type="Pfam" id="PF00347">
    <property type="entry name" value="Ribosomal_L6"/>
    <property type="match status" value="2"/>
</dbReference>
<evidence type="ECO:0000256" key="1">
    <source>
        <dbReference type="ARBA" id="ARBA00022980"/>
    </source>
</evidence>
<dbReference type="PIRSF" id="PIRSF002162">
    <property type="entry name" value="Ribosomal_L6"/>
    <property type="match status" value="1"/>
</dbReference>
<dbReference type="InterPro" id="IPR036789">
    <property type="entry name" value="Ribosomal_uL6-like_a/b-dom_sf"/>
</dbReference>
<organism evidence="8 9">
    <name type="scientific">Candidatus Taylorbacteria bacterium RIFCSPLOWO2_01_FULL_48_100</name>
    <dbReference type="NCBI Taxonomy" id="1802322"/>
    <lineage>
        <taxon>Bacteria</taxon>
        <taxon>Candidatus Tayloriibacteriota</taxon>
    </lineage>
</organism>
<evidence type="ECO:0000313" key="9">
    <source>
        <dbReference type="Proteomes" id="UP000177797"/>
    </source>
</evidence>
<protein>
    <recommendedName>
        <fullName evidence="3 4">50S ribosomal protein L6</fullName>
    </recommendedName>
</protein>
<dbReference type="PANTHER" id="PTHR11655:SF14">
    <property type="entry name" value="LARGE RIBOSOMAL SUBUNIT PROTEIN UL6M"/>
    <property type="match status" value="1"/>
</dbReference>
<comment type="function">
    <text evidence="6">This protein binds to the 23S rRNA, and is important in its secondary structure. It is located near the subunit interface in the base of the L7/L12 stalk, and near the tRNA binding site of the peptidyltransferase center.</text>
</comment>
<reference evidence="8 9" key="1">
    <citation type="journal article" date="2016" name="Nat. Commun.">
        <title>Thousands of microbial genomes shed light on interconnected biogeochemical processes in an aquifer system.</title>
        <authorList>
            <person name="Anantharaman K."/>
            <person name="Brown C.T."/>
            <person name="Hug L.A."/>
            <person name="Sharon I."/>
            <person name="Castelle C.J."/>
            <person name="Probst A.J."/>
            <person name="Thomas B.C."/>
            <person name="Singh A."/>
            <person name="Wilkins M.J."/>
            <person name="Karaoz U."/>
            <person name="Brodie E.L."/>
            <person name="Williams K.H."/>
            <person name="Hubbard S.S."/>
            <person name="Banfield J.F."/>
        </authorList>
    </citation>
    <scope>NUCLEOTIDE SEQUENCE [LARGE SCALE GENOMIC DNA]</scope>
</reference>
<evidence type="ECO:0000256" key="2">
    <source>
        <dbReference type="ARBA" id="ARBA00023274"/>
    </source>
</evidence>
<dbReference type="AlphaFoldDB" id="A0A1G2NGF5"/>
<keyword evidence="2 5" id="KW-0687">Ribonucleoprotein</keyword>
<evidence type="ECO:0000313" key="8">
    <source>
        <dbReference type="EMBL" id="OHA35160.1"/>
    </source>
</evidence>
<gene>
    <name evidence="8" type="ORF">A2938_01800</name>
</gene>
<dbReference type="Proteomes" id="UP000177797">
    <property type="component" value="Unassembled WGS sequence"/>
</dbReference>
<proteinExistence type="inferred from homology"/>